<name>A0A9Q9DU52_CURCL</name>
<evidence type="ECO:0000256" key="1">
    <source>
        <dbReference type="PROSITE-ProRule" id="PRU00023"/>
    </source>
</evidence>
<dbReference type="InterPro" id="IPR036770">
    <property type="entry name" value="Ankyrin_rpt-contain_sf"/>
</dbReference>
<gene>
    <name evidence="4" type="ORF">yc1106_06736</name>
</gene>
<reference evidence="4" key="1">
    <citation type="submission" date="2021-12" db="EMBL/GenBank/DDBJ databases">
        <title>Curvularia clavata genome.</title>
        <authorList>
            <person name="Cao Y."/>
        </authorList>
    </citation>
    <scope>NUCLEOTIDE SEQUENCE</scope>
    <source>
        <strain evidence="4">Yc1106</strain>
    </source>
</reference>
<dbReference type="VEuPathDB" id="FungiDB:yc1106_06736"/>
<organism evidence="4 5">
    <name type="scientific">Curvularia clavata</name>
    <dbReference type="NCBI Taxonomy" id="95742"/>
    <lineage>
        <taxon>Eukaryota</taxon>
        <taxon>Fungi</taxon>
        <taxon>Dikarya</taxon>
        <taxon>Ascomycota</taxon>
        <taxon>Pezizomycotina</taxon>
        <taxon>Dothideomycetes</taxon>
        <taxon>Pleosporomycetidae</taxon>
        <taxon>Pleosporales</taxon>
        <taxon>Pleosporineae</taxon>
        <taxon>Pleosporaceae</taxon>
        <taxon>Curvularia</taxon>
    </lineage>
</organism>
<dbReference type="PROSITE" id="PS50297">
    <property type="entry name" value="ANK_REP_REGION"/>
    <property type="match status" value="1"/>
</dbReference>
<keyword evidence="5" id="KW-1185">Reference proteome</keyword>
<proteinExistence type="predicted"/>
<evidence type="ECO:0000256" key="2">
    <source>
        <dbReference type="SAM" id="MobiDB-lite"/>
    </source>
</evidence>
<dbReference type="Proteomes" id="UP001056012">
    <property type="component" value="Chromosome 5"/>
</dbReference>
<feature type="repeat" description="ANK" evidence="1">
    <location>
        <begin position="297"/>
        <end position="329"/>
    </location>
</feature>
<dbReference type="OrthoDB" id="3689518at2759"/>
<keyword evidence="1" id="KW-0040">ANK repeat</keyword>
<protein>
    <recommendedName>
        <fullName evidence="3">Azaphilone pigments biosynthesis cluster protein L N-terminal domain-containing protein</fullName>
    </recommendedName>
</protein>
<evidence type="ECO:0000313" key="5">
    <source>
        <dbReference type="Proteomes" id="UP001056012"/>
    </source>
</evidence>
<feature type="region of interest" description="Disordered" evidence="2">
    <location>
        <begin position="327"/>
        <end position="346"/>
    </location>
</feature>
<dbReference type="InterPro" id="IPR002110">
    <property type="entry name" value="Ankyrin_rpt"/>
</dbReference>
<evidence type="ECO:0000313" key="4">
    <source>
        <dbReference type="EMBL" id="USP79462.1"/>
    </source>
</evidence>
<dbReference type="AlphaFoldDB" id="A0A9Q9DU52"/>
<dbReference type="InterPro" id="IPR031348">
    <property type="entry name" value="PigL_N"/>
</dbReference>
<dbReference type="EMBL" id="CP089278">
    <property type="protein sequence ID" value="USP79462.1"/>
    <property type="molecule type" value="Genomic_DNA"/>
</dbReference>
<sequence length="346" mass="38550">MADPLSIAASIASLLTLGIQSCRFLSNFFSKISDAPVEARLYQLCFQAMDATFCELQAICESWPATGEVTFPMGFEDRLTSCMKDLQSVDAFIRKAQPDIYTTTMKRAWAKVKYAMFADDRLGKFSVRLQQYQASFTLDLIAINTKLALLNSRQLTQIVSQTQKSIEQRSQFTMANVTSTSDLMSFSKPLGFLNLWSCNSDMISVVIYRRQGARAGFGGVRIKLKFQVGSWIRFVYFTFFPARAEMGSGISAHCTLMLPTILPFSAQVFRYACDGNTNTIRSMFLSRKATPTDTTPDGASLLNIATQNGHLELVEFLLQCGADVEASDDHGRTTPSNAKLRTDRDM</sequence>
<dbReference type="Pfam" id="PF17111">
    <property type="entry name" value="PigL_N"/>
    <property type="match status" value="1"/>
</dbReference>
<dbReference type="SMART" id="SM00248">
    <property type="entry name" value="ANK"/>
    <property type="match status" value="1"/>
</dbReference>
<feature type="domain" description="Azaphilone pigments biosynthesis cluster protein L N-terminal" evidence="3">
    <location>
        <begin position="2"/>
        <end position="170"/>
    </location>
</feature>
<dbReference type="SUPFAM" id="SSF48403">
    <property type="entry name" value="Ankyrin repeat"/>
    <property type="match status" value="1"/>
</dbReference>
<dbReference type="Pfam" id="PF00023">
    <property type="entry name" value="Ank"/>
    <property type="match status" value="1"/>
</dbReference>
<dbReference type="PROSITE" id="PS50088">
    <property type="entry name" value="ANK_REPEAT"/>
    <property type="match status" value="1"/>
</dbReference>
<accession>A0A9Q9DU52</accession>
<evidence type="ECO:0000259" key="3">
    <source>
        <dbReference type="Pfam" id="PF17111"/>
    </source>
</evidence>
<dbReference type="Gene3D" id="1.25.40.20">
    <property type="entry name" value="Ankyrin repeat-containing domain"/>
    <property type="match status" value="1"/>
</dbReference>